<protein>
    <submittedName>
        <fullName evidence="1">Uncharacterized protein</fullName>
    </submittedName>
</protein>
<reference evidence="1 2" key="1">
    <citation type="submission" date="2015-09" db="EMBL/GenBank/DDBJ databases">
        <title>Trachymyrmex zeteki WGS genome.</title>
        <authorList>
            <person name="Nygaard S."/>
            <person name="Hu H."/>
            <person name="Boomsma J."/>
            <person name="Zhang G."/>
        </authorList>
    </citation>
    <scope>NUCLEOTIDE SEQUENCE [LARGE SCALE GENOMIC DNA]</scope>
    <source>
        <strain evidence="1">Tzet28-1</strain>
        <tissue evidence="1">Whole body</tissue>
    </source>
</reference>
<organism evidence="1 2">
    <name type="scientific">Mycetomoellerius zeteki</name>
    <dbReference type="NCBI Taxonomy" id="64791"/>
    <lineage>
        <taxon>Eukaryota</taxon>
        <taxon>Metazoa</taxon>
        <taxon>Ecdysozoa</taxon>
        <taxon>Arthropoda</taxon>
        <taxon>Hexapoda</taxon>
        <taxon>Insecta</taxon>
        <taxon>Pterygota</taxon>
        <taxon>Neoptera</taxon>
        <taxon>Endopterygota</taxon>
        <taxon>Hymenoptera</taxon>
        <taxon>Apocrita</taxon>
        <taxon>Aculeata</taxon>
        <taxon>Formicoidea</taxon>
        <taxon>Formicidae</taxon>
        <taxon>Myrmicinae</taxon>
        <taxon>Mycetomoellerius</taxon>
    </lineage>
</organism>
<keyword evidence="2" id="KW-1185">Reference proteome</keyword>
<accession>A0A151WHA2</accession>
<name>A0A151WHA2_9HYME</name>
<dbReference type="AlphaFoldDB" id="A0A151WHA2"/>
<dbReference type="EMBL" id="KQ983129">
    <property type="protein sequence ID" value="KYQ47216.1"/>
    <property type="molecule type" value="Genomic_DNA"/>
</dbReference>
<gene>
    <name evidence="1" type="ORF">ALC60_13773</name>
</gene>
<dbReference type="Proteomes" id="UP000075809">
    <property type="component" value="Unassembled WGS sequence"/>
</dbReference>
<proteinExistence type="predicted"/>
<sequence>MSSIPENSSQVKADARPFVPSASNASTATGSIHFANVQTVPPPYMAPPNVLLATAVLPPSTEEDARCEQHFLATLKKKLSKNKAEMLKTGGGTSKIQELTSAEEILSILLSTIQGLPSIFDGTFGMCGSCTFDFI</sequence>
<evidence type="ECO:0000313" key="1">
    <source>
        <dbReference type="EMBL" id="KYQ47216.1"/>
    </source>
</evidence>
<evidence type="ECO:0000313" key="2">
    <source>
        <dbReference type="Proteomes" id="UP000075809"/>
    </source>
</evidence>